<dbReference type="CDD" id="cd00303">
    <property type="entry name" value="retropepsin_like"/>
    <property type="match status" value="1"/>
</dbReference>
<organism evidence="2 3">
    <name type="scientific">Cuscuta campestris</name>
    <dbReference type="NCBI Taxonomy" id="132261"/>
    <lineage>
        <taxon>Eukaryota</taxon>
        <taxon>Viridiplantae</taxon>
        <taxon>Streptophyta</taxon>
        <taxon>Embryophyta</taxon>
        <taxon>Tracheophyta</taxon>
        <taxon>Spermatophyta</taxon>
        <taxon>Magnoliopsida</taxon>
        <taxon>eudicotyledons</taxon>
        <taxon>Gunneridae</taxon>
        <taxon>Pentapetalae</taxon>
        <taxon>asterids</taxon>
        <taxon>lamiids</taxon>
        <taxon>Solanales</taxon>
        <taxon>Convolvulaceae</taxon>
        <taxon>Cuscuteae</taxon>
        <taxon>Cuscuta</taxon>
        <taxon>Cuscuta subgen. Grammica</taxon>
        <taxon>Cuscuta sect. Cleistogrammica</taxon>
    </lineage>
</organism>
<dbReference type="PANTHER" id="PTHR15503">
    <property type="entry name" value="LDOC1 RELATED"/>
    <property type="match status" value="1"/>
</dbReference>
<reference evidence="2 3" key="1">
    <citation type="submission" date="2018-04" db="EMBL/GenBank/DDBJ databases">
        <authorList>
            <person name="Vogel A."/>
        </authorList>
    </citation>
    <scope>NUCLEOTIDE SEQUENCE [LARGE SCALE GENOMIC DNA]</scope>
</reference>
<dbReference type="InterPro" id="IPR021109">
    <property type="entry name" value="Peptidase_aspartic_dom_sf"/>
</dbReference>
<dbReference type="AlphaFoldDB" id="A0A484KE25"/>
<evidence type="ECO:0000313" key="2">
    <source>
        <dbReference type="EMBL" id="VFQ61209.1"/>
    </source>
</evidence>
<dbReference type="Pfam" id="PF08284">
    <property type="entry name" value="RVP_2"/>
    <property type="match status" value="1"/>
</dbReference>
<gene>
    <name evidence="2" type="ORF">CCAM_LOCUS2985</name>
</gene>
<dbReference type="Proteomes" id="UP000595140">
    <property type="component" value="Unassembled WGS sequence"/>
</dbReference>
<dbReference type="PROSITE" id="PS00141">
    <property type="entry name" value="ASP_PROTEASE"/>
    <property type="match status" value="1"/>
</dbReference>
<dbReference type="InterPro" id="IPR032567">
    <property type="entry name" value="RTL1-rel"/>
</dbReference>
<feature type="region of interest" description="Disordered" evidence="1">
    <location>
        <begin position="71"/>
        <end position="116"/>
    </location>
</feature>
<feature type="compositionally biased region" description="Low complexity" evidence="1">
    <location>
        <begin position="85"/>
        <end position="102"/>
    </location>
</feature>
<name>A0A484KE25_9ASTE</name>
<dbReference type="GO" id="GO:0006508">
    <property type="term" value="P:proteolysis"/>
    <property type="evidence" value="ECO:0007669"/>
    <property type="project" value="InterPro"/>
</dbReference>
<dbReference type="SUPFAM" id="SSF50630">
    <property type="entry name" value="Acid proteases"/>
    <property type="match status" value="1"/>
</dbReference>
<dbReference type="InterPro" id="IPR001969">
    <property type="entry name" value="Aspartic_peptidase_AS"/>
</dbReference>
<dbReference type="Gene3D" id="2.40.70.10">
    <property type="entry name" value="Acid Proteases"/>
    <property type="match status" value="1"/>
</dbReference>
<dbReference type="GO" id="GO:0004190">
    <property type="term" value="F:aspartic-type endopeptidase activity"/>
    <property type="evidence" value="ECO:0007669"/>
    <property type="project" value="InterPro"/>
</dbReference>
<evidence type="ECO:0008006" key="4">
    <source>
        <dbReference type="Google" id="ProtNLM"/>
    </source>
</evidence>
<sequence>MDYQAAFESVLNKVAGVPEATLIAMFVAGLQQPIRREVNLRSPDTLPSAFALARELSACHQDAAVTFGTATRRHWSSRPPPNPSAGLLPTPTAAPKPLVTTARAPDRPPPNPLPVVRLSPAEKAECTKKGLCWYCDEKWVPRHNCKHRFLVLMGPDEGDEEPTVLDIADDVDTPAIITGDVSSVLSLAGISSPRSLKLAGKVNDVPVQVLLDSGSTHNFIHPSVAEKLSLVLYPVTPFWVYVGNDDSMKCSYSYPRTPLFLQDHPFTIDLYLLNIHGPDIVLGVQWLQTLGRAAHDYTKMTMEFEWEGRPITLHGDSEGLKSLSYNQLCSLMGRTQDVHLYELIPSPPTPDASSTVGPSFPEDLPGPIQANLLTIQTSEPLRG</sequence>
<protein>
    <recommendedName>
        <fullName evidence="4">Retrotransposon gag domain-containing protein</fullName>
    </recommendedName>
</protein>
<accession>A0A484KE25</accession>
<keyword evidence="3" id="KW-1185">Reference proteome</keyword>
<evidence type="ECO:0000256" key="1">
    <source>
        <dbReference type="SAM" id="MobiDB-lite"/>
    </source>
</evidence>
<proteinExistence type="predicted"/>
<dbReference type="EMBL" id="OOIL02000148">
    <property type="protein sequence ID" value="VFQ61209.1"/>
    <property type="molecule type" value="Genomic_DNA"/>
</dbReference>
<dbReference type="PANTHER" id="PTHR15503:SF22">
    <property type="entry name" value="TRANSPOSON TY3-I GAG POLYPROTEIN"/>
    <property type="match status" value="1"/>
</dbReference>
<evidence type="ECO:0000313" key="3">
    <source>
        <dbReference type="Proteomes" id="UP000595140"/>
    </source>
</evidence>
<dbReference type="OrthoDB" id="1933597at2759"/>